<organism evidence="2 3">
    <name type="scientific">Sphingobacterium olei</name>
    <dbReference type="NCBI Taxonomy" id="2571155"/>
    <lineage>
        <taxon>Bacteria</taxon>
        <taxon>Pseudomonadati</taxon>
        <taxon>Bacteroidota</taxon>
        <taxon>Sphingobacteriia</taxon>
        <taxon>Sphingobacteriales</taxon>
        <taxon>Sphingobacteriaceae</taxon>
        <taxon>Sphingobacterium</taxon>
    </lineage>
</organism>
<dbReference type="Proteomes" id="UP000306808">
    <property type="component" value="Unassembled WGS sequence"/>
</dbReference>
<evidence type="ECO:0000259" key="1">
    <source>
        <dbReference type="Pfam" id="PF18942"/>
    </source>
</evidence>
<dbReference type="Pfam" id="PF18942">
    <property type="entry name" value="DUF5689"/>
    <property type="match status" value="1"/>
</dbReference>
<name>A0A4U0NBX4_9SPHI</name>
<keyword evidence="3" id="KW-1185">Reference proteome</keyword>
<dbReference type="OrthoDB" id="1111074at2"/>
<sequence>MNRLIINIISLFCVLLLLEACDKTGNFPGAQVNPHIAIYDLRSFYKDADYSLTVESMLGANGITGIVVSDHSGQNLPAGLLMVQDKMRLNELRGIAVNIGTDATKYVPGDSVTVDLAGGVLTRVDGILQVTGLDGSIVTKIASDRPIAVNRVPSSYILADPDKYESTELVIVKGGFDPIPNPTDTYSGDRLVNDGFGNFVLHTEPNASFANDPLPGMANFFGVVAYNKDNSGNFKPHLRIRRPEDITVLSSSIIRSPIVISGYIGDVQGTDLDGEYMQFLATEDIDFSVTPFSVVTHNTSSGYQPTGVPLKGWATGGRRSYKFDLTSGTVNKGEYFYVGNSSKLVNGVGSASIAHGKWIVSRVTGSIPGDGIGDVSTDLFLNATSAFTDAIAVFEGTTVDAYSVPIDVIVTGYNGAILNIAQEAGLRIANTDWYDIINPVTLQEQPFYKQGANTIYLTRKGAGYFYKLGGEYNVRLGRWVKARMDRAMLLSLQSTLEELETEFPLADGTSEGWLPTKAVE</sequence>
<proteinExistence type="predicted"/>
<dbReference type="RefSeq" id="WP_136903207.1">
    <property type="nucleotide sequence ID" value="NZ_SUME01000011.1"/>
</dbReference>
<reference evidence="2 3" key="1">
    <citation type="submission" date="2019-04" db="EMBL/GenBank/DDBJ databases">
        <title>Sphingobacterium olei sp. nov., isolated from oil-contaminated soil.</title>
        <authorList>
            <person name="Liu B."/>
        </authorList>
    </citation>
    <scope>NUCLEOTIDE SEQUENCE [LARGE SCALE GENOMIC DNA]</scope>
    <source>
        <strain evidence="2 3">HAL-9</strain>
    </source>
</reference>
<dbReference type="EMBL" id="SUME01000011">
    <property type="protein sequence ID" value="TJZ51467.1"/>
    <property type="molecule type" value="Genomic_DNA"/>
</dbReference>
<comment type="caution">
    <text evidence="2">The sequence shown here is derived from an EMBL/GenBank/DDBJ whole genome shotgun (WGS) entry which is preliminary data.</text>
</comment>
<dbReference type="InterPro" id="IPR043744">
    <property type="entry name" value="DUF5689"/>
</dbReference>
<feature type="domain" description="DUF5689" evidence="1">
    <location>
        <begin position="35"/>
        <end position="246"/>
    </location>
</feature>
<accession>A0A4U0NBX4</accession>
<protein>
    <recommendedName>
        <fullName evidence="1">DUF5689 domain-containing protein</fullName>
    </recommendedName>
</protein>
<dbReference type="AlphaFoldDB" id="A0A4U0NBX4"/>
<evidence type="ECO:0000313" key="3">
    <source>
        <dbReference type="Proteomes" id="UP000306808"/>
    </source>
</evidence>
<gene>
    <name evidence="2" type="ORF">FAZ15_20330</name>
</gene>
<evidence type="ECO:0000313" key="2">
    <source>
        <dbReference type="EMBL" id="TJZ51467.1"/>
    </source>
</evidence>